<evidence type="ECO:0000313" key="4">
    <source>
        <dbReference type="Proteomes" id="UP001596138"/>
    </source>
</evidence>
<dbReference type="EMBL" id="JBHSTI010000002">
    <property type="protein sequence ID" value="MFC6236328.1"/>
    <property type="molecule type" value="Genomic_DNA"/>
</dbReference>
<dbReference type="InterPro" id="IPR002563">
    <property type="entry name" value="Flavin_Rdtase-like_dom"/>
</dbReference>
<evidence type="ECO:0000259" key="2">
    <source>
        <dbReference type="SMART" id="SM00903"/>
    </source>
</evidence>
<evidence type="ECO:0000313" key="3">
    <source>
        <dbReference type="EMBL" id="MFC6236328.1"/>
    </source>
</evidence>
<dbReference type="EC" id="1.5.1.-" evidence="3"/>
<keyword evidence="1 3" id="KW-0560">Oxidoreductase</keyword>
<organism evidence="3 4">
    <name type="scientific">Longivirga aurantiaca</name>
    <dbReference type="NCBI Taxonomy" id="1837743"/>
    <lineage>
        <taxon>Bacteria</taxon>
        <taxon>Bacillati</taxon>
        <taxon>Actinomycetota</taxon>
        <taxon>Actinomycetes</taxon>
        <taxon>Sporichthyales</taxon>
        <taxon>Sporichthyaceae</taxon>
        <taxon>Longivirga</taxon>
    </lineage>
</organism>
<name>A0ABW1SV88_9ACTN</name>
<dbReference type="InterPro" id="IPR012349">
    <property type="entry name" value="Split_barrel_FMN-bd"/>
</dbReference>
<dbReference type="GO" id="GO:0016491">
    <property type="term" value="F:oxidoreductase activity"/>
    <property type="evidence" value="ECO:0007669"/>
    <property type="project" value="UniProtKB-KW"/>
</dbReference>
<gene>
    <name evidence="3" type="ORF">ACFQGU_00440</name>
</gene>
<dbReference type="InterPro" id="IPR050268">
    <property type="entry name" value="NADH-dep_flavin_reductase"/>
</dbReference>
<dbReference type="SUPFAM" id="SSF50475">
    <property type="entry name" value="FMN-binding split barrel"/>
    <property type="match status" value="1"/>
</dbReference>
<protein>
    <submittedName>
        <fullName evidence="3">Flavin reductase family protein</fullName>
        <ecNumber evidence="3">1.5.1.-</ecNumber>
    </submittedName>
</protein>
<keyword evidence="4" id="KW-1185">Reference proteome</keyword>
<dbReference type="PANTHER" id="PTHR30466">
    <property type="entry name" value="FLAVIN REDUCTASE"/>
    <property type="match status" value="1"/>
</dbReference>
<reference evidence="4" key="1">
    <citation type="journal article" date="2019" name="Int. J. Syst. Evol. Microbiol.">
        <title>The Global Catalogue of Microorganisms (GCM) 10K type strain sequencing project: providing services to taxonomists for standard genome sequencing and annotation.</title>
        <authorList>
            <consortium name="The Broad Institute Genomics Platform"/>
            <consortium name="The Broad Institute Genome Sequencing Center for Infectious Disease"/>
            <person name="Wu L."/>
            <person name="Ma J."/>
        </authorList>
    </citation>
    <scope>NUCLEOTIDE SEQUENCE [LARGE SCALE GENOMIC DNA]</scope>
    <source>
        <strain evidence="4">CGMCC 4.7317</strain>
    </source>
</reference>
<accession>A0ABW1SV88</accession>
<dbReference type="Proteomes" id="UP001596138">
    <property type="component" value="Unassembled WGS sequence"/>
</dbReference>
<evidence type="ECO:0000256" key="1">
    <source>
        <dbReference type="ARBA" id="ARBA00023002"/>
    </source>
</evidence>
<feature type="domain" description="Flavin reductase like" evidence="2">
    <location>
        <begin position="21"/>
        <end position="167"/>
    </location>
</feature>
<sequence length="174" mass="18537">MADLDATRLREVSADAYREVMATVPTAISVLAARTPEGRPVGLLIQAVVSLSADPPRILVSVSESSRTLPHLLRCGFFSVNVLSHDGLELSSRFASRAEDKFAGVGWGSSGPGHDVPILTDGVSASIVCAIEEVLPRHDHSIIIGQVLEAQGSEREPLLYHARGFRQLASRSSG</sequence>
<proteinExistence type="predicted"/>
<dbReference type="RefSeq" id="WP_386763375.1">
    <property type="nucleotide sequence ID" value="NZ_JBHSTI010000002.1"/>
</dbReference>
<dbReference type="Gene3D" id="2.30.110.10">
    <property type="entry name" value="Electron Transport, Fmn-binding Protein, Chain A"/>
    <property type="match status" value="1"/>
</dbReference>
<dbReference type="PANTHER" id="PTHR30466:SF1">
    <property type="entry name" value="FMN REDUCTASE (NADH) RUTF"/>
    <property type="match status" value="1"/>
</dbReference>
<dbReference type="Pfam" id="PF01613">
    <property type="entry name" value="Flavin_Reduct"/>
    <property type="match status" value="1"/>
</dbReference>
<comment type="caution">
    <text evidence="3">The sequence shown here is derived from an EMBL/GenBank/DDBJ whole genome shotgun (WGS) entry which is preliminary data.</text>
</comment>
<dbReference type="SMART" id="SM00903">
    <property type="entry name" value="Flavin_Reduct"/>
    <property type="match status" value="1"/>
</dbReference>